<sequence>MKRNKPKYMQIIDAAVIVIAENGYHQAQVSKIAKQAGVADGTIYLYFKNKEDILISLFKEKMVLFVEKIEEVIAGKQTVSEKLLVMIENHCRILSDDHHLAIVTQLEIRQSNKDIRLKINDVLKGYLELVDKILISGIESGEFSSDLNVRLARQMIFGTLDEMATTWVMNDQKYDLVEQVPAIHKLLLHGCRGRN</sequence>
<protein>
    <submittedName>
        <fullName evidence="1">TetR family transcriptional regulator</fullName>
    </submittedName>
</protein>
<accession>A0ACD4C6F5</accession>
<proteinExistence type="predicted"/>
<dbReference type="Proteomes" id="UP001064027">
    <property type="component" value="Chromosome"/>
</dbReference>
<name>A0ACD4C6F5_9BACI</name>
<dbReference type="EMBL" id="CP104558">
    <property type="protein sequence ID" value="UXH44178.1"/>
    <property type="molecule type" value="Genomic_DNA"/>
</dbReference>
<evidence type="ECO:0000313" key="2">
    <source>
        <dbReference type="Proteomes" id="UP001064027"/>
    </source>
</evidence>
<evidence type="ECO:0000313" key="1">
    <source>
        <dbReference type="EMBL" id="UXH44178.1"/>
    </source>
</evidence>
<reference evidence="1" key="1">
    <citation type="submission" date="2022-09" db="EMBL/GenBank/DDBJ databases">
        <title>Complete genome sequence of Rossellomorea vietnamensis strain RL-WG62, a newly isolated PGPR with the potential for plant salinity stress alleviation.</title>
        <authorList>
            <person name="Ren L."/>
            <person name="Wang G."/>
            <person name="Hu H."/>
        </authorList>
    </citation>
    <scope>NUCLEOTIDE SEQUENCE</scope>
    <source>
        <strain evidence="1">RL-WG62</strain>
    </source>
</reference>
<keyword evidence="2" id="KW-1185">Reference proteome</keyword>
<organism evidence="1 2">
    <name type="scientific">Rossellomorea vietnamensis</name>
    <dbReference type="NCBI Taxonomy" id="218284"/>
    <lineage>
        <taxon>Bacteria</taxon>
        <taxon>Bacillati</taxon>
        <taxon>Bacillota</taxon>
        <taxon>Bacilli</taxon>
        <taxon>Bacillales</taxon>
        <taxon>Bacillaceae</taxon>
        <taxon>Rossellomorea</taxon>
    </lineage>
</organism>
<gene>
    <name evidence="1" type="ORF">N5C46_21510</name>
</gene>